<evidence type="ECO:0000313" key="1">
    <source>
        <dbReference type="EMBL" id="CDW36890.1"/>
    </source>
</evidence>
<proteinExistence type="predicted"/>
<dbReference type="AlphaFoldDB" id="A0A0K2UFR3"/>
<reference evidence="1" key="1">
    <citation type="submission" date="2014-05" db="EMBL/GenBank/DDBJ databases">
        <authorList>
            <person name="Chronopoulou M."/>
        </authorList>
    </citation>
    <scope>NUCLEOTIDE SEQUENCE</scope>
    <source>
        <tissue evidence="1">Whole organism</tissue>
    </source>
</reference>
<protein>
    <submittedName>
        <fullName evidence="1">Uncharacterized protein</fullName>
    </submittedName>
</protein>
<accession>A0A0K2UFR3</accession>
<name>A0A0K2UFR3_LEPSM</name>
<feature type="non-terminal residue" evidence="1">
    <location>
        <position position="39"/>
    </location>
</feature>
<sequence>MEIHSLSTKVVKTSPEPVLYIRFLQALNNVELYNPYCLS</sequence>
<organism evidence="1">
    <name type="scientific">Lepeophtheirus salmonis</name>
    <name type="common">Salmon louse</name>
    <name type="synonym">Caligus salmonis</name>
    <dbReference type="NCBI Taxonomy" id="72036"/>
    <lineage>
        <taxon>Eukaryota</taxon>
        <taxon>Metazoa</taxon>
        <taxon>Ecdysozoa</taxon>
        <taxon>Arthropoda</taxon>
        <taxon>Crustacea</taxon>
        <taxon>Multicrustacea</taxon>
        <taxon>Hexanauplia</taxon>
        <taxon>Copepoda</taxon>
        <taxon>Siphonostomatoida</taxon>
        <taxon>Caligidae</taxon>
        <taxon>Lepeophtheirus</taxon>
    </lineage>
</organism>
<dbReference type="EMBL" id="HACA01019529">
    <property type="protein sequence ID" value="CDW36890.1"/>
    <property type="molecule type" value="Transcribed_RNA"/>
</dbReference>